<dbReference type="InterPro" id="IPR047545">
    <property type="entry name" value="BRcat_RBR_RNF216"/>
</dbReference>
<evidence type="ECO:0008006" key="8">
    <source>
        <dbReference type="Google" id="ProtNLM"/>
    </source>
</evidence>
<evidence type="ECO:0000256" key="4">
    <source>
        <dbReference type="ARBA" id="ARBA00022786"/>
    </source>
</evidence>
<dbReference type="SUPFAM" id="SSF57850">
    <property type="entry name" value="RING/U-box"/>
    <property type="match status" value="1"/>
</dbReference>
<dbReference type="GO" id="GO:0008270">
    <property type="term" value="F:zinc ion binding"/>
    <property type="evidence" value="ECO:0007669"/>
    <property type="project" value="UniProtKB-KW"/>
</dbReference>
<evidence type="ECO:0000256" key="2">
    <source>
        <dbReference type="ARBA" id="ARBA00022723"/>
    </source>
</evidence>
<evidence type="ECO:0000256" key="1">
    <source>
        <dbReference type="ARBA" id="ARBA00004906"/>
    </source>
</evidence>
<dbReference type="Gene3D" id="3.30.40.10">
    <property type="entry name" value="Zinc/RING finger domain, C3HC4 (zinc finger)"/>
    <property type="match status" value="1"/>
</dbReference>
<protein>
    <recommendedName>
        <fullName evidence="8">RING-type domain-containing protein</fullName>
    </recommendedName>
</protein>
<dbReference type="PANTHER" id="PTHR22770">
    <property type="entry name" value="UBIQUITIN CONJUGATING ENZYME 7 INTERACTING PROTEIN-RELATED"/>
    <property type="match status" value="1"/>
</dbReference>
<comment type="pathway">
    <text evidence="1">Protein modification; protein ubiquitination.</text>
</comment>
<reference evidence="7" key="1">
    <citation type="submission" date="2020-11" db="EMBL/GenBank/DDBJ databases">
        <authorList>
            <person name="Tran Van P."/>
        </authorList>
    </citation>
    <scope>NUCLEOTIDE SEQUENCE</scope>
</reference>
<name>A0A7R9DWM8_9NEOP</name>
<dbReference type="EMBL" id="OB792638">
    <property type="protein sequence ID" value="CAD7423046.1"/>
    <property type="molecule type" value="Genomic_DNA"/>
</dbReference>
<evidence type="ECO:0000313" key="7">
    <source>
        <dbReference type="EMBL" id="CAD7423046.1"/>
    </source>
</evidence>
<accession>A0A7R9DWM8</accession>
<dbReference type="InterPro" id="IPR051628">
    <property type="entry name" value="LUBAC_E3_Ligases"/>
</dbReference>
<proteinExistence type="predicted"/>
<evidence type="ECO:0000256" key="6">
    <source>
        <dbReference type="SAM" id="MobiDB-lite"/>
    </source>
</evidence>
<dbReference type="InterPro" id="IPR013083">
    <property type="entry name" value="Znf_RING/FYVE/PHD"/>
</dbReference>
<evidence type="ECO:0000256" key="5">
    <source>
        <dbReference type="ARBA" id="ARBA00022833"/>
    </source>
</evidence>
<keyword evidence="4" id="KW-0833">Ubl conjugation pathway</keyword>
<sequence length="1329" mass="149482">MNPDLPTIDSLAYCESDALDHAAIEAGKIQYPVVSEAKYVPHSSETTTVAIPLQQGEVSRNSVSGFESDCEIGPMCNEIVNAIEKQDEQDKKYIKDILPLPLSRDNSYHGLPSFNAFNDYLHLIKGSYKAVDSFQQLEDVSTKPSPTPPEIIGWLRPWIFIIQAVCSPSTKTDMTLVTSEVPSGRAQESTCLHLMHIMFSCKSVGDDEDKFNDIVDKLLEMNANLKLLNIGIDNQHTHDSKKDGIENVVLSEKTSDTTDSSKQMRTPLADNGNTGGIVYEHSEQPEGLNYYHLRGMNSIPPYSSHTICFPPNAGTSMYAPLHPAYGMQTPVAYPYSYPQHFPNDPNRYVPDYGDSCGTLQTTHRENVFWFGKQDQQLCPSNSTTSADSSSESDCIIGNQFNVSTNTKNNLTVSSTELPIVETHEFQDSSHISEAAINLPKHLDTKLKSKEYSSTNVNFSPEQLLPKPENDDLSMVPSELSLFQVATNIKDLTVTEIIPKCYESKELLHSDHCTYEYCLDTPIFIADDSSVVENIIEESLDGVALTLLFKNNDEAIVSFGDNVVIDDKDDNSAINKNIIEDEKSIACAVDNNSTIENFVTKENSDSTAIVQQIVEEEAAAAIPIGIENNASGQISSDNTITQLLSENKDDVACSSKDILTEETLDDGAIAKLISEEEEEIASGVSKDIVEEYFELLLNYIPEADPEYLQAKCESFVDDPTQLEAFVHECLETGNSFPSIDDYLKRQEVLSIEKEHLDKITVSSLIEIFPRPFDYFYVNKNKEKEEENHELGYLQRKFRTIADEHLKAVLEHNNHNLSSSIKELELWSGVFRPKRGDWECDIWPVVNMPFLYEVFFIENEAKIREHLEMESYNRSVLQRARLMESRLECGICCNNELEIEEMAACIEGHLFCKDCVTKNSELRFGEGHSTFPCLESCGVEFSMKTLQGLLNPTMFSRILKLRMLEDVKSADIENLEMCPFCEYVAIVPPEMMIFICGNPECLEESCSFGGNWLMSRQSVVSGQRCVQTHVLQVVWVWVGKMSQSVPATLVAVGQKDVPATLCKEKSHTPLRCDEVEKEKETQMRTEIEDRMTEALVRCPLFTNDDVIHREDVKKAGEEAKADVTARNPSFHLKIDPTQSNRAKEICDVITNRAKERFSFTTPYSAVSLPEAEKYQEYEKKFPARLVEQTTYSYSILQKDQLKTEIEVVHRGYFTAPVPCPAGYPNASGSNSLRIGASPPGELGCLRSISSFHYWRHTGTFLSWARDDLEFLVPFHCASRHKFCTRTLKETLKSVTSLESRRSTLVSRFGPLQEVSCELSVSTKEVMGLLYK</sequence>
<dbReference type="CDD" id="cd20339">
    <property type="entry name" value="BRcat_RBR_RNF216"/>
    <property type="match status" value="1"/>
</dbReference>
<evidence type="ECO:0000256" key="3">
    <source>
        <dbReference type="ARBA" id="ARBA00022771"/>
    </source>
</evidence>
<gene>
    <name evidence="7" type="ORF">TMSB3V08_LOCUS42</name>
</gene>
<keyword evidence="5" id="KW-0862">Zinc</keyword>
<keyword evidence="3" id="KW-0863">Zinc-finger</keyword>
<feature type="region of interest" description="Disordered" evidence="6">
    <location>
        <begin position="253"/>
        <end position="274"/>
    </location>
</feature>
<keyword evidence="2" id="KW-0479">Metal-binding</keyword>
<dbReference type="PANTHER" id="PTHR22770:SF47">
    <property type="entry name" value="E3 UBIQUITIN-PROTEIN LIGASE RNF216"/>
    <property type="match status" value="1"/>
</dbReference>
<organism evidence="7">
    <name type="scientific">Timema monikensis</name>
    <dbReference type="NCBI Taxonomy" id="170555"/>
    <lineage>
        <taxon>Eukaryota</taxon>
        <taxon>Metazoa</taxon>
        <taxon>Ecdysozoa</taxon>
        <taxon>Arthropoda</taxon>
        <taxon>Hexapoda</taxon>
        <taxon>Insecta</taxon>
        <taxon>Pterygota</taxon>
        <taxon>Neoptera</taxon>
        <taxon>Polyneoptera</taxon>
        <taxon>Phasmatodea</taxon>
        <taxon>Timematodea</taxon>
        <taxon>Timematoidea</taxon>
        <taxon>Timematidae</taxon>
        <taxon>Timema</taxon>
    </lineage>
</organism>